<proteinExistence type="predicted"/>
<accession>A0A0F9R451</accession>
<dbReference type="EMBL" id="LAZR01004052">
    <property type="protein sequence ID" value="KKN12238.1"/>
    <property type="molecule type" value="Genomic_DNA"/>
</dbReference>
<gene>
    <name evidence="1" type="ORF">LCGC14_1018550</name>
</gene>
<protein>
    <submittedName>
        <fullName evidence="1">Uncharacterized protein</fullName>
    </submittedName>
</protein>
<dbReference type="AlphaFoldDB" id="A0A0F9R451"/>
<sequence>MLKRIEVYGLGMAYEVQCTFCGKSFGAEKLHGDRWEAALNAGEAGWETQIGKGGYHVILCPECLEKDQKEINALRENERLDSIGEDPIVEPIMD</sequence>
<evidence type="ECO:0000313" key="1">
    <source>
        <dbReference type="EMBL" id="KKN12238.1"/>
    </source>
</evidence>
<comment type="caution">
    <text evidence="1">The sequence shown here is derived from an EMBL/GenBank/DDBJ whole genome shotgun (WGS) entry which is preliminary data.</text>
</comment>
<reference evidence="1" key="1">
    <citation type="journal article" date="2015" name="Nature">
        <title>Complex archaea that bridge the gap between prokaryotes and eukaryotes.</title>
        <authorList>
            <person name="Spang A."/>
            <person name="Saw J.H."/>
            <person name="Jorgensen S.L."/>
            <person name="Zaremba-Niedzwiedzka K."/>
            <person name="Martijn J."/>
            <person name="Lind A.E."/>
            <person name="van Eijk R."/>
            <person name="Schleper C."/>
            <person name="Guy L."/>
            <person name="Ettema T.J."/>
        </authorList>
    </citation>
    <scope>NUCLEOTIDE SEQUENCE</scope>
</reference>
<organism evidence="1">
    <name type="scientific">marine sediment metagenome</name>
    <dbReference type="NCBI Taxonomy" id="412755"/>
    <lineage>
        <taxon>unclassified sequences</taxon>
        <taxon>metagenomes</taxon>
        <taxon>ecological metagenomes</taxon>
    </lineage>
</organism>
<name>A0A0F9R451_9ZZZZ</name>